<evidence type="ECO:0000313" key="2">
    <source>
        <dbReference type="Proteomes" id="UP001283361"/>
    </source>
</evidence>
<proteinExistence type="predicted"/>
<reference evidence="1" key="1">
    <citation type="journal article" date="2023" name="G3 (Bethesda)">
        <title>A reference genome for the long-term kleptoplast-retaining sea slug Elysia crispata morphotype clarki.</title>
        <authorList>
            <person name="Eastman K.E."/>
            <person name="Pendleton A.L."/>
            <person name="Shaikh M.A."/>
            <person name="Suttiyut T."/>
            <person name="Ogas R."/>
            <person name="Tomko P."/>
            <person name="Gavelis G."/>
            <person name="Widhalm J.R."/>
            <person name="Wisecaver J.H."/>
        </authorList>
    </citation>
    <scope>NUCLEOTIDE SEQUENCE</scope>
    <source>
        <strain evidence="1">ECLA1</strain>
    </source>
</reference>
<keyword evidence="2" id="KW-1185">Reference proteome</keyword>
<evidence type="ECO:0000313" key="1">
    <source>
        <dbReference type="EMBL" id="KAK3785464.1"/>
    </source>
</evidence>
<organism evidence="1 2">
    <name type="scientific">Elysia crispata</name>
    <name type="common">lettuce slug</name>
    <dbReference type="NCBI Taxonomy" id="231223"/>
    <lineage>
        <taxon>Eukaryota</taxon>
        <taxon>Metazoa</taxon>
        <taxon>Spiralia</taxon>
        <taxon>Lophotrochozoa</taxon>
        <taxon>Mollusca</taxon>
        <taxon>Gastropoda</taxon>
        <taxon>Heterobranchia</taxon>
        <taxon>Euthyneura</taxon>
        <taxon>Panpulmonata</taxon>
        <taxon>Sacoglossa</taxon>
        <taxon>Placobranchoidea</taxon>
        <taxon>Plakobranchidae</taxon>
        <taxon>Elysia</taxon>
    </lineage>
</organism>
<dbReference type="AlphaFoldDB" id="A0AAE1ACR0"/>
<gene>
    <name evidence="1" type="ORF">RRG08_048600</name>
</gene>
<dbReference type="Proteomes" id="UP001283361">
    <property type="component" value="Unassembled WGS sequence"/>
</dbReference>
<dbReference type="EMBL" id="JAWDGP010002127">
    <property type="protein sequence ID" value="KAK3785464.1"/>
    <property type="molecule type" value="Genomic_DNA"/>
</dbReference>
<comment type="caution">
    <text evidence="1">The sequence shown here is derived from an EMBL/GenBank/DDBJ whole genome shotgun (WGS) entry which is preliminary data.</text>
</comment>
<sequence length="108" mass="12310">MREVNQPIELGFWAKLEAAYKLDERLPSHFRVEKMELVDGRNDNAAIRFSIFLRLWEAARYLLLPQKVSFDKILKKALLPEGSAAFLRGGGFSPVVGWMSSGFQTLHS</sequence>
<accession>A0AAE1ACR0</accession>
<protein>
    <submittedName>
        <fullName evidence="1">Uncharacterized protein</fullName>
    </submittedName>
</protein>
<name>A0AAE1ACR0_9GAST</name>